<sequence>MKTCTFNDIKYHLILDSLDGNCDTDTKFWIIIERDLSKRVGLETSIHEALHACSWGTSEEKVTKTAKDIARFLWGLGYRKVK</sequence>
<proteinExistence type="predicted"/>
<dbReference type="AlphaFoldDB" id="A0A0F9W4U1"/>
<name>A0A0F9W4U1_9ZZZZ</name>
<comment type="caution">
    <text evidence="1">The sequence shown here is derived from an EMBL/GenBank/DDBJ whole genome shotgun (WGS) entry which is preliminary data.</text>
</comment>
<evidence type="ECO:0000313" key="1">
    <source>
        <dbReference type="EMBL" id="KKN73068.1"/>
    </source>
</evidence>
<reference evidence="1" key="1">
    <citation type="journal article" date="2015" name="Nature">
        <title>Complex archaea that bridge the gap between prokaryotes and eukaryotes.</title>
        <authorList>
            <person name="Spang A."/>
            <person name="Saw J.H."/>
            <person name="Jorgensen S.L."/>
            <person name="Zaremba-Niedzwiedzka K."/>
            <person name="Martijn J."/>
            <person name="Lind A.E."/>
            <person name="van Eijk R."/>
            <person name="Schleper C."/>
            <person name="Guy L."/>
            <person name="Ettema T.J."/>
        </authorList>
    </citation>
    <scope>NUCLEOTIDE SEQUENCE</scope>
</reference>
<organism evidence="1">
    <name type="scientific">marine sediment metagenome</name>
    <dbReference type="NCBI Taxonomy" id="412755"/>
    <lineage>
        <taxon>unclassified sequences</taxon>
        <taxon>metagenomes</taxon>
        <taxon>ecological metagenomes</taxon>
    </lineage>
</organism>
<gene>
    <name evidence="1" type="ORF">LCGC14_0403770</name>
</gene>
<accession>A0A0F9W4U1</accession>
<protein>
    <submittedName>
        <fullName evidence="1">Uncharacterized protein</fullName>
    </submittedName>
</protein>
<dbReference type="EMBL" id="LAZR01000350">
    <property type="protein sequence ID" value="KKN73068.1"/>
    <property type="molecule type" value="Genomic_DNA"/>
</dbReference>